<dbReference type="RefSeq" id="WP_129061438.1">
    <property type="nucleotide sequence ID" value="NZ_NXIE01000002.1"/>
</dbReference>
<evidence type="ECO:0000313" key="1">
    <source>
        <dbReference type="EMBL" id="RXK13614.1"/>
    </source>
</evidence>
<dbReference type="Gene3D" id="3.40.630.30">
    <property type="match status" value="1"/>
</dbReference>
<evidence type="ECO:0000313" key="2">
    <source>
        <dbReference type="Proteomes" id="UP000289718"/>
    </source>
</evidence>
<dbReference type="AlphaFoldDB" id="A0A4V1M1G8"/>
<organism evidence="1 2">
    <name type="scientific">Halarcobacter mediterraneus</name>
    <dbReference type="NCBI Taxonomy" id="2023153"/>
    <lineage>
        <taxon>Bacteria</taxon>
        <taxon>Pseudomonadati</taxon>
        <taxon>Campylobacterota</taxon>
        <taxon>Epsilonproteobacteria</taxon>
        <taxon>Campylobacterales</taxon>
        <taxon>Arcobacteraceae</taxon>
        <taxon>Halarcobacter</taxon>
    </lineage>
</organism>
<dbReference type="OrthoDB" id="5396834at2"/>
<evidence type="ECO:0008006" key="3">
    <source>
        <dbReference type="Google" id="ProtNLM"/>
    </source>
</evidence>
<proteinExistence type="predicted"/>
<dbReference type="EMBL" id="NXIE01000002">
    <property type="protein sequence ID" value="RXK13614.1"/>
    <property type="molecule type" value="Genomic_DNA"/>
</dbReference>
<accession>A0A4V1M1G8</accession>
<reference evidence="1 2" key="1">
    <citation type="submission" date="2017-09" db="EMBL/GenBank/DDBJ databases">
        <title>Genomics of the genus Arcobacter.</title>
        <authorList>
            <person name="Perez-Cataluna A."/>
            <person name="Figueras M.J."/>
            <person name="Salas-Masso N."/>
        </authorList>
    </citation>
    <scope>NUCLEOTIDE SEQUENCE [LARGE SCALE GENOMIC DNA]</scope>
    <source>
        <strain evidence="1 2">F156-34</strain>
    </source>
</reference>
<keyword evidence="2" id="KW-1185">Reference proteome</keyword>
<name>A0A4V1M1G8_9BACT</name>
<comment type="caution">
    <text evidence="1">The sequence shown here is derived from an EMBL/GenBank/DDBJ whole genome shotgun (WGS) entry which is preliminary data.</text>
</comment>
<protein>
    <recommendedName>
        <fullName evidence="3">UDP-4-amino-4, 6-dideoxy-N-acetyl-beta-L-altrosamine N-acetyltransferase</fullName>
    </recommendedName>
</protein>
<sequence>MNLKDKFTLETYTFKHYCSLTYDEKCLVLESRNKNKKWMLQQDEITLESHLKWIDSLKNDDTKLNYLVYKDNIPFIAISYHDIDEKEAYWGYFLINENYKSEVLKIEKIIIELAFEHLSLDRLLCINDSKNHVIKIHEFFGFKILRKEIHNNQEYTVMSLEKEKK</sequence>
<gene>
    <name evidence="1" type="ORF">CP965_07400</name>
</gene>
<dbReference type="Proteomes" id="UP000289718">
    <property type="component" value="Unassembled WGS sequence"/>
</dbReference>